<sequence length="532" mass="56809">MSPVIIIATLAGFVLLMIFISLVTWYRKCPSDRIMIIYGKTGGNQAAKCIHGGAKFVWPVVQDYGYISLRPLQIAVNLDNALCKQNIRINVPSVFTVGVSTSPEIMGNAAERLFGQSPEAIAELAKDIIFGQLRLVIASMMIEEINADRETFLRAVEANVAEELKKIGLELLNVNITDITDESGYIAAIGQRAAAGAINKAKVDVAEEQRKGSIGAAEANKLERVAVAKAEAEAASGEADADRERRIAVKQAEAAAIAGEADADRAQRIAVKQAEAAAAAGEADADRDRRIAVKQADSTATQGENVSAIEIAKSNATRSEQEAEAYRRAEAARQVAAAQIEKAKYEAEADAQVSRAKMEMERQRAEVIVPAEIQKSQVEIAADAEAEKLRREAKGEADAIYAKLEAEARGNYEILKAKGEGYRAIIEACENDSNAASKMLLIEKLQEIVALQTEAIKGIKIDKVTVWDGGGKTADGKTTTANFLSGMLQSLPPLHDVAGMAGLDLPGYLGKVKSDKRDTAETGTGTEPAGQA</sequence>
<evidence type="ECO:0000256" key="2">
    <source>
        <dbReference type="ARBA" id="ARBA00004236"/>
    </source>
</evidence>
<dbReference type="AlphaFoldDB" id="A0A844G2W0"/>
<keyword evidence="7" id="KW-1133">Transmembrane helix</keyword>
<comment type="caution">
    <text evidence="9">The sequence shown here is derived from an EMBL/GenBank/DDBJ whole genome shotgun (WGS) entry which is preliminary data.</text>
</comment>
<evidence type="ECO:0000259" key="8">
    <source>
        <dbReference type="Pfam" id="PF01145"/>
    </source>
</evidence>
<dbReference type="InterPro" id="IPR027705">
    <property type="entry name" value="Flotillin_fam"/>
</dbReference>
<dbReference type="Gene3D" id="3.30.479.30">
    <property type="entry name" value="Band 7 domain"/>
    <property type="match status" value="1"/>
</dbReference>
<comment type="similarity">
    <text evidence="3">Belongs to the band 7/mec-2 family. Flotillin subfamily.</text>
</comment>
<evidence type="ECO:0000256" key="6">
    <source>
        <dbReference type="SAM" id="Coils"/>
    </source>
</evidence>
<keyword evidence="6" id="KW-0175">Coiled coil</keyword>
<dbReference type="GO" id="GO:0005886">
    <property type="term" value="C:plasma membrane"/>
    <property type="evidence" value="ECO:0007669"/>
    <property type="project" value="UniProtKB-SubCell"/>
</dbReference>
<dbReference type="SUPFAM" id="SSF117892">
    <property type="entry name" value="Band 7/SPFH domain"/>
    <property type="match status" value="1"/>
</dbReference>
<feature type="domain" description="Band 7" evidence="8">
    <location>
        <begin position="32"/>
        <end position="209"/>
    </location>
</feature>
<keyword evidence="7" id="KW-0812">Transmembrane</keyword>
<dbReference type="Pfam" id="PF01145">
    <property type="entry name" value="Band_7"/>
    <property type="match status" value="1"/>
</dbReference>
<keyword evidence="5 7" id="KW-0472">Membrane</keyword>
<evidence type="ECO:0000256" key="3">
    <source>
        <dbReference type="ARBA" id="ARBA00007161"/>
    </source>
</evidence>
<gene>
    <name evidence="9" type="ORF">FYJ85_13635</name>
</gene>
<evidence type="ECO:0000256" key="7">
    <source>
        <dbReference type="SAM" id="Phobius"/>
    </source>
</evidence>
<dbReference type="PANTHER" id="PTHR13806">
    <property type="entry name" value="FLOTILLIN-RELATED"/>
    <property type="match status" value="1"/>
</dbReference>
<dbReference type="PANTHER" id="PTHR13806:SF31">
    <property type="entry name" value="FLOTILLIN-LIKE PROTEIN 1-RELATED"/>
    <property type="match status" value="1"/>
</dbReference>
<evidence type="ECO:0000313" key="9">
    <source>
        <dbReference type="EMBL" id="MST98080.1"/>
    </source>
</evidence>
<reference evidence="9 10" key="1">
    <citation type="submission" date="2019-08" db="EMBL/GenBank/DDBJ databases">
        <title>In-depth cultivation of the pig gut microbiome towards novel bacterial diversity and tailored functional studies.</title>
        <authorList>
            <person name="Wylensek D."/>
            <person name="Hitch T.C.A."/>
            <person name="Clavel T."/>
        </authorList>
    </citation>
    <scope>NUCLEOTIDE SEQUENCE [LARGE SCALE GENOMIC DNA]</scope>
    <source>
        <strain evidence="9 10">BBE-744-WT-12</strain>
    </source>
</reference>
<dbReference type="Proteomes" id="UP000435649">
    <property type="component" value="Unassembled WGS sequence"/>
</dbReference>
<keyword evidence="10" id="KW-1185">Reference proteome</keyword>
<protein>
    <submittedName>
        <fullName evidence="9">Flotillin family protein</fullName>
    </submittedName>
</protein>
<comment type="subcellular location">
    <subcellularLocation>
        <location evidence="2">Cell membrane</location>
    </subcellularLocation>
    <subcellularLocation>
        <location evidence="1">Membrane</location>
        <topology evidence="1">Single-pass membrane protein</topology>
    </subcellularLocation>
</comment>
<evidence type="ECO:0000313" key="10">
    <source>
        <dbReference type="Proteomes" id="UP000435649"/>
    </source>
</evidence>
<feature type="transmembrane region" description="Helical" evidence="7">
    <location>
        <begin position="6"/>
        <end position="26"/>
    </location>
</feature>
<evidence type="ECO:0000256" key="5">
    <source>
        <dbReference type="ARBA" id="ARBA00023136"/>
    </source>
</evidence>
<dbReference type="RefSeq" id="WP_106051868.1">
    <property type="nucleotide sequence ID" value="NZ_CALXOB010000003.1"/>
</dbReference>
<dbReference type="EMBL" id="VUNS01000015">
    <property type="protein sequence ID" value="MST98080.1"/>
    <property type="molecule type" value="Genomic_DNA"/>
</dbReference>
<evidence type="ECO:0000256" key="1">
    <source>
        <dbReference type="ARBA" id="ARBA00004167"/>
    </source>
</evidence>
<organism evidence="9 10">
    <name type="scientific">Victivallis lenta</name>
    <dbReference type="NCBI Taxonomy" id="2606640"/>
    <lineage>
        <taxon>Bacteria</taxon>
        <taxon>Pseudomonadati</taxon>
        <taxon>Lentisphaerota</taxon>
        <taxon>Lentisphaeria</taxon>
        <taxon>Victivallales</taxon>
        <taxon>Victivallaceae</taxon>
        <taxon>Victivallis</taxon>
    </lineage>
</organism>
<evidence type="ECO:0000256" key="4">
    <source>
        <dbReference type="ARBA" id="ARBA00022475"/>
    </source>
</evidence>
<dbReference type="InterPro" id="IPR036013">
    <property type="entry name" value="Band_7/SPFH_dom_sf"/>
</dbReference>
<feature type="coiled-coil region" evidence="6">
    <location>
        <begin position="309"/>
        <end position="366"/>
    </location>
</feature>
<proteinExistence type="inferred from homology"/>
<dbReference type="CDD" id="cd03399">
    <property type="entry name" value="SPFH_flotillin"/>
    <property type="match status" value="1"/>
</dbReference>
<dbReference type="InterPro" id="IPR001107">
    <property type="entry name" value="Band_7"/>
</dbReference>
<name>A0A844G2W0_9BACT</name>
<accession>A0A844G2W0</accession>
<keyword evidence="4" id="KW-1003">Cell membrane</keyword>